<keyword evidence="4 7" id="KW-0812">Transmembrane</keyword>
<dbReference type="NCBIfam" id="TIGR00861">
    <property type="entry name" value="MIP"/>
    <property type="match status" value="1"/>
</dbReference>
<dbReference type="PROSITE" id="PS00221">
    <property type="entry name" value="MIP"/>
    <property type="match status" value="1"/>
</dbReference>
<evidence type="ECO:0000313" key="10">
    <source>
        <dbReference type="EMBL" id="CAF1002094.1"/>
    </source>
</evidence>
<proteinExistence type="inferred from homology"/>
<comment type="similarity">
    <text evidence="2 7">Belongs to the MIP/aquaporin (TC 1.A.8) family.</text>
</comment>
<dbReference type="PANTHER" id="PTHR43829">
    <property type="entry name" value="AQUAPORIN OR AQUAGLYCEROPORIN RELATED"/>
    <property type="match status" value="1"/>
</dbReference>
<dbReference type="EMBL" id="CAJNOQ010003233">
    <property type="protein sequence ID" value="CAF1002094.1"/>
    <property type="molecule type" value="Genomic_DNA"/>
</dbReference>
<dbReference type="PANTHER" id="PTHR43829:SF9">
    <property type="entry name" value="AQUAPORIN-9"/>
    <property type="match status" value="1"/>
</dbReference>
<dbReference type="EMBL" id="CAJOBA010003470">
    <property type="protein sequence ID" value="CAF3682889.1"/>
    <property type="molecule type" value="Genomic_DNA"/>
</dbReference>
<reference evidence="10" key="1">
    <citation type="submission" date="2021-02" db="EMBL/GenBank/DDBJ databases">
        <authorList>
            <person name="Nowell W R."/>
        </authorList>
    </citation>
    <scope>NUCLEOTIDE SEQUENCE</scope>
</reference>
<evidence type="ECO:0000256" key="1">
    <source>
        <dbReference type="ARBA" id="ARBA00004141"/>
    </source>
</evidence>
<evidence type="ECO:0000313" key="13">
    <source>
        <dbReference type="Proteomes" id="UP000663829"/>
    </source>
</evidence>
<keyword evidence="3 7" id="KW-0813">Transport</keyword>
<feature type="transmembrane region" description="Helical" evidence="8">
    <location>
        <begin position="228"/>
        <end position="248"/>
    </location>
</feature>
<evidence type="ECO:0000256" key="8">
    <source>
        <dbReference type="SAM" id="Phobius"/>
    </source>
</evidence>
<evidence type="ECO:0000256" key="2">
    <source>
        <dbReference type="ARBA" id="ARBA00006175"/>
    </source>
</evidence>
<dbReference type="InterPro" id="IPR050363">
    <property type="entry name" value="MIP/Aquaporin"/>
</dbReference>
<evidence type="ECO:0000256" key="4">
    <source>
        <dbReference type="ARBA" id="ARBA00022692"/>
    </source>
</evidence>
<evidence type="ECO:0000313" key="9">
    <source>
        <dbReference type="EMBL" id="CAF0902418.1"/>
    </source>
</evidence>
<dbReference type="SUPFAM" id="SSF81338">
    <property type="entry name" value="Aquaporin-like"/>
    <property type="match status" value="1"/>
</dbReference>
<keyword evidence="6 8" id="KW-0472">Membrane</keyword>
<dbReference type="EMBL" id="CAJOBC010003232">
    <property type="protein sequence ID" value="CAF3773472.1"/>
    <property type="molecule type" value="Genomic_DNA"/>
</dbReference>
<organism evidence="10 13">
    <name type="scientific">Didymodactylos carnosus</name>
    <dbReference type="NCBI Taxonomy" id="1234261"/>
    <lineage>
        <taxon>Eukaryota</taxon>
        <taxon>Metazoa</taxon>
        <taxon>Spiralia</taxon>
        <taxon>Gnathifera</taxon>
        <taxon>Rotifera</taxon>
        <taxon>Eurotatoria</taxon>
        <taxon>Bdelloidea</taxon>
        <taxon>Philodinida</taxon>
        <taxon>Philodinidae</taxon>
        <taxon>Didymodactylos</taxon>
    </lineage>
</organism>
<evidence type="ECO:0000313" key="11">
    <source>
        <dbReference type="EMBL" id="CAF3682889.1"/>
    </source>
</evidence>
<dbReference type="OrthoDB" id="3222at2759"/>
<dbReference type="CDD" id="cd00333">
    <property type="entry name" value="MIP"/>
    <property type="match status" value="1"/>
</dbReference>
<keyword evidence="13" id="KW-1185">Reference proteome</keyword>
<feature type="transmembrane region" description="Helical" evidence="8">
    <location>
        <begin position="12"/>
        <end position="33"/>
    </location>
</feature>
<gene>
    <name evidence="10" type="ORF">GPM918_LOCUS13814</name>
    <name evidence="9" type="ORF">OVA965_LOCUS9692</name>
    <name evidence="12" type="ORF">SRO942_LOCUS13811</name>
    <name evidence="11" type="ORF">TMI583_LOCUS9688</name>
</gene>
<evidence type="ECO:0000256" key="3">
    <source>
        <dbReference type="ARBA" id="ARBA00022448"/>
    </source>
</evidence>
<dbReference type="PRINTS" id="PR00783">
    <property type="entry name" value="MINTRINSICP"/>
</dbReference>
<dbReference type="InterPro" id="IPR023271">
    <property type="entry name" value="Aquaporin-like"/>
</dbReference>
<dbReference type="InterPro" id="IPR000425">
    <property type="entry name" value="MIP"/>
</dbReference>
<evidence type="ECO:0008006" key="14">
    <source>
        <dbReference type="Google" id="ProtNLM"/>
    </source>
</evidence>
<dbReference type="Proteomes" id="UP000677228">
    <property type="component" value="Unassembled WGS sequence"/>
</dbReference>
<dbReference type="InterPro" id="IPR022357">
    <property type="entry name" value="MIP_CS"/>
</dbReference>
<dbReference type="Proteomes" id="UP000681722">
    <property type="component" value="Unassembled WGS sequence"/>
</dbReference>
<feature type="transmembrane region" description="Helical" evidence="8">
    <location>
        <begin position="89"/>
        <end position="112"/>
    </location>
</feature>
<evidence type="ECO:0000256" key="5">
    <source>
        <dbReference type="ARBA" id="ARBA00022989"/>
    </source>
</evidence>
<dbReference type="Gene3D" id="1.20.1080.10">
    <property type="entry name" value="Glycerol uptake facilitator protein"/>
    <property type="match status" value="1"/>
</dbReference>
<feature type="transmembrane region" description="Helical" evidence="8">
    <location>
        <begin position="178"/>
        <end position="195"/>
    </location>
</feature>
<sequence>MKRDELKEYARQCIAELFGTMVLIFIGNGSVAQNKFTDPASRSTLSINIAFGIGVYAGIMVAGHISGAHLNPAVSIALLTLRKINPIQCLFYIVGQMIGAFLGCLLVFIVYINLFNNFDNGHREVLGDKQTADIFVTFPSDGVENWNAFLDQIASTALLLIFIMAVGNQKNQSMSKAATPFAVALIIIALGTAYGKNCGYPLNPARDFGSRLFALCVYGAKIFQVKQYYFWVPVFGPIIGAIFGVWIYEGYSKITNMDGRRQHELSTPTAKSPVYETQLSTEIKRLVETPL</sequence>
<comment type="subcellular location">
    <subcellularLocation>
        <location evidence="1">Membrane</location>
        <topology evidence="1">Multi-pass membrane protein</topology>
    </subcellularLocation>
</comment>
<dbReference type="AlphaFoldDB" id="A0A814GX04"/>
<dbReference type="Proteomes" id="UP000682733">
    <property type="component" value="Unassembled WGS sequence"/>
</dbReference>
<accession>A0A814GX04</accession>
<comment type="caution">
    <text evidence="10">The sequence shown here is derived from an EMBL/GenBank/DDBJ whole genome shotgun (WGS) entry which is preliminary data.</text>
</comment>
<dbReference type="Pfam" id="PF00230">
    <property type="entry name" value="MIP"/>
    <property type="match status" value="1"/>
</dbReference>
<dbReference type="GO" id="GO:0015250">
    <property type="term" value="F:water channel activity"/>
    <property type="evidence" value="ECO:0007669"/>
    <property type="project" value="TreeGrafter"/>
</dbReference>
<evidence type="ECO:0000313" key="12">
    <source>
        <dbReference type="EMBL" id="CAF3773472.1"/>
    </source>
</evidence>
<feature type="transmembrane region" description="Helical" evidence="8">
    <location>
        <begin position="45"/>
        <end position="68"/>
    </location>
</feature>
<feature type="transmembrane region" description="Helical" evidence="8">
    <location>
        <begin position="146"/>
        <end position="166"/>
    </location>
</feature>
<name>A0A814GX04_9BILA</name>
<evidence type="ECO:0000256" key="6">
    <source>
        <dbReference type="ARBA" id="ARBA00023136"/>
    </source>
</evidence>
<protein>
    <recommendedName>
        <fullName evidence="14">Aquaporin</fullName>
    </recommendedName>
</protein>
<dbReference type="GO" id="GO:0015254">
    <property type="term" value="F:glycerol channel activity"/>
    <property type="evidence" value="ECO:0007669"/>
    <property type="project" value="TreeGrafter"/>
</dbReference>
<evidence type="ECO:0000256" key="7">
    <source>
        <dbReference type="RuleBase" id="RU000477"/>
    </source>
</evidence>
<keyword evidence="5 8" id="KW-1133">Transmembrane helix</keyword>
<dbReference type="EMBL" id="CAJNOK010003469">
    <property type="protein sequence ID" value="CAF0902418.1"/>
    <property type="molecule type" value="Genomic_DNA"/>
</dbReference>
<dbReference type="GO" id="GO:0005886">
    <property type="term" value="C:plasma membrane"/>
    <property type="evidence" value="ECO:0007669"/>
    <property type="project" value="TreeGrafter"/>
</dbReference>
<dbReference type="Proteomes" id="UP000663829">
    <property type="component" value="Unassembled WGS sequence"/>
</dbReference>